<feature type="transmembrane region" description="Helical" evidence="2">
    <location>
        <begin position="64"/>
        <end position="84"/>
    </location>
</feature>
<proteinExistence type="predicted"/>
<accession>A0A7K0DWG1</accession>
<evidence type="ECO:0000313" key="3">
    <source>
        <dbReference type="EMBL" id="MQY29928.1"/>
    </source>
</evidence>
<dbReference type="RefSeq" id="WP_153347141.1">
    <property type="nucleotide sequence ID" value="NZ_WEGI01000012.1"/>
</dbReference>
<keyword evidence="4" id="KW-1185">Reference proteome</keyword>
<keyword evidence="2" id="KW-0812">Transmembrane</keyword>
<keyword evidence="2" id="KW-1133">Transmembrane helix</keyword>
<feature type="compositionally biased region" description="Low complexity" evidence="1">
    <location>
        <begin position="1"/>
        <end position="30"/>
    </location>
</feature>
<feature type="region of interest" description="Disordered" evidence="1">
    <location>
        <begin position="1"/>
        <end position="57"/>
    </location>
</feature>
<dbReference type="EMBL" id="WEGI01000012">
    <property type="protein sequence ID" value="MQY29928.1"/>
    <property type="molecule type" value="Genomic_DNA"/>
</dbReference>
<reference evidence="3 4" key="1">
    <citation type="submission" date="2019-10" db="EMBL/GenBank/DDBJ databases">
        <title>Nocardia macrotermitis sp. nov. and Nocardia aurantia sp. nov., isolated from the gut of fungus growing-termite Macrotermes natalensis.</title>
        <authorList>
            <person name="Benndorf R."/>
            <person name="Schwitalla J."/>
            <person name="Martin K."/>
            <person name="De Beer W."/>
            <person name="Kaster A.-K."/>
            <person name="Vollmers J."/>
            <person name="Poulsen M."/>
            <person name="Beemelmanns C."/>
        </authorList>
    </citation>
    <scope>NUCLEOTIDE SEQUENCE [LARGE SCALE GENOMIC DNA]</scope>
    <source>
        <strain evidence="3 4">RB56</strain>
    </source>
</reference>
<protein>
    <submittedName>
        <fullName evidence="3">Uncharacterized protein</fullName>
    </submittedName>
</protein>
<evidence type="ECO:0000313" key="4">
    <source>
        <dbReference type="Proteomes" id="UP000431401"/>
    </source>
</evidence>
<name>A0A7K0DWG1_9NOCA</name>
<organism evidence="3 4">
    <name type="scientific">Nocardia aurantia</name>
    <dbReference type="NCBI Taxonomy" id="2585199"/>
    <lineage>
        <taxon>Bacteria</taxon>
        <taxon>Bacillati</taxon>
        <taxon>Actinomycetota</taxon>
        <taxon>Actinomycetes</taxon>
        <taxon>Mycobacteriales</taxon>
        <taxon>Nocardiaceae</taxon>
        <taxon>Nocardia</taxon>
    </lineage>
</organism>
<sequence>MTVPSGYPPSGSGGPQWQQVPQSPAQAPTGYAPPPQPGYPQAPPPQGGYPAAPPPRRSPKVGAWIARIVGILVVIGIAVAWGVLRDHGHSGDKSYDTMNTAKVGDCVALSGSTFDVKVAKISCGDPATMYKVGAVSDGSGACPGPDYESVTTSGGHRNTKICLELNVQQGDCVNIDKLSASSKKVDCATAAGAGSSIGTANYIKIDRVIDGTTTRTACGADYTENDTIVYLQPNPRVLCLVSPEDN</sequence>
<keyword evidence="2" id="KW-0472">Membrane</keyword>
<dbReference type="OrthoDB" id="4749283at2"/>
<comment type="caution">
    <text evidence="3">The sequence shown here is derived from an EMBL/GenBank/DDBJ whole genome shotgun (WGS) entry which is preliminary data.</text>
</comment>
<dbReference type="Proteomes" id="UP000431401">
    <property type="component" value="Unassembled WGS sequence"/>
</dbReference>
<evidence type="ECO:0000256" key="1">
    <source>
        <dbReference type="SAM" id="MobiDB-lite"/>
    </source>
</evidence>
<dbReference type="AlphaFoldDB" id="A0A7K0DWG1"/>
<feature type="compositionally biased region" description="Pro residues" evidence="1">
    <location>
        <begin position="31"/>
        <end position="56"/>
    </location>
</feature>
<gene>
    <name evidence="3" type="ORF">NRB56_55220</name>
</gene>
<evidence type="ECO:0000256" key="2">
    <source>
        <dbReference type="SAM" id="Phobius"/>
    </source>
</evidence>